<protein>
    <submittedName>
        <fullName evidence="1">Uncharacterized protein</fullName>
    </submittedName>
</protein>
<comment type="caution">
    <text evidence="1">The sequence shown here is derived from an EMBL/GenBank/DDBJ whole genome shotgun (WGS) entry which is preliminary data.</text>
</comment>
<dbReference type="Proteomes" id="UP000799754">
    <property type="component" value="Unassembled WGS sequence"/>
</dbReference>
<evidence type="ECO:0000313" key="2">
    <source>
        <dbReference type="Proteomes" id="UP000799754"/>
    </source>
</evidence>
<keyword evidence="2" id="KW-1185">Reference proteome</keyword>
<dbReference type="EMBL" id="MU006710">
    <property type="protein sequence ID" value="KAF2629304.1"/>
    <property type="molecule type" value="Genomic_DNA"/>
</dbReference>
<evidence type="ECO:0000313" key="1">
    <source>
        <dbReference type="EMBL" id="KAF2629304.1"/>
    </source>
</evidence>
<accession>A0ACB6S7X4</accession>
<reference evidence="1" key="1">
    <citation type="journal article" date="2020" name="Stud. Mycol.">
        <title>101 Dothideomycetes genomes: a test case for predicting lifestyles and emergence of pathogens.</title>
        <authorList>
            <person name="Haridas S."/>
            <person name="Albert R."/>
            <person name="Binder M."/>
            <person name="Bloem J."/>
            <person name="Labutti K."/>
            <person name="Salamov A."/>
            <person name="Andreopoulos B."/>
            <person name="Baker S."/>
            <person name="Barry K."/>
            <person name="Bills G."/>
            <person name="Bluhm B."/>
            <person name="Cannon C."/>
            <person name="Castanera R."/>
            <person name="Culley D."/>
            <person name="Daum C."/>
            <person name="Ezra D."/>
            <person name="Gonzalez J."/>
            <person name="Henrissat B."/>
            <person name="Kuo A."/>
            <person name="Liang C."/>
            <person name="Lipzen A."/>
            <person name="Lutzoni F."/>
            <person name="Magnuson J."/>
            <person name="Mondo S."/>
            <person name="Nolan M."/>
            <person name="Ohm R."/>
            <person name="Pangilinan J."/>
            <person name="Park H.-J."/>
            <person name="Ramirez L."/>
            <person name="Alfaro M."/>
            <person name="Sun H."/>
            <person name="Tritt A."/>
            <person name="Yoshinaga Y."/>
            <person name="Zwiers L.-H."/>
            <person name="Turgeon B."/>
            <person name="Goodwin S."/>
            <person name="Spatafora J."/>
            <person name="Crous P."/>
            <person name="Grigoriev I."/>
        </authorList>
    </citation>
    <scope>NUCLEOTIDE SEQUENCE</scope>
    <source>
        <strain evidence="1">CBS 525.71</strain>
    </source>
</reference>
<gene>
    <name evidence="1" type="ORF">BU25DRAFT_19388</name>
</gene>
<sequence length="520" mass="58261">MPPKPSSVPAASEQAAAEANLDGLTLNGGDHRDTGEKSAPGEQGAKARRNRNRDKRRRSKKSKDATADNATSTTTDGVTEVDSTSEAEADKSIDLRAPSPLSDTDTIATESLPQFKFGRALSQPFVEVPVLAHYELRELPSAGENEDDDDNDQGLFAFKKIEQGTRIISERPLFTLPAPGDQLHDLMPAYHNLPKSEQERIWNLRPAAPETSEQLQNLRFLTDRLAMDLQNIMFKSEAIRTKEEQATLDEMKPKLENAMNVWRVAARWHANRCSMTDLPVAQRADLPKGTPVTGLFIERAHIRHSCVPNCFASYDPNLDRINVHVTRDIAVGEELTLSAFADNNYYKNAEDRKEELSAWGLTCNCEACDEKHPKFEIHEAARQRAHTRVVLLNDILTRLETEDFPEDNLTTAQEILLALIRDLKASGCETVETVRWRNILVDRILPARALVVPDSEKLIAWQIVLGHARECERMGKICYGGDREECRVLEQTREGTEAAIRMLEEAIANEEAVGGFFDED</sequence>
<proteinExistence type="predicted"/>
<name>A0ACB6S7X4_9PLEO</name>
<organism evidence="1 2">
    <name type="scientific">Macroventuria anomochaeta</name>
    <dbReference type="NCBI Taxonomy" id="301207"/>
    <lineage>
        <taxon>Eukaryota</taxon>
        <taxon>Fungi</taxon>
        <taxon>Dikarya</taxon>
        <taxon>Ascomycota</taxon>
        <taxon>Pezizomycotina</taxon>
        <taxon>Dothideomycetes</taxon>
        <taxon>Pleosporomycetidae</taxon>
        <taxon>Pleosporales</taxon>
        <taxon>Pleosporineae</taxon>
        <taxon>Didymellaceae</taxon>
        <taxon>Macroventuria</taxon>
    </lineage>
</organism>